<keyword evidence="3" id="KW-1185">Reference proteome</keyword>
<gene>
    <name evidence="2" type="ORF">FG381_01335</name>
</gene>
<organism evidence="2 3">
    <name type="scientific">Sutterella faecalis</name>
    <dbReference type="NCBI Taxonomy" id="2584944"/>
    <lineage>
        <taxon>Bacteria</taxon>
        <taxon>Pseudomonadati</taxon>
        <taxon>Pseudomonadota</taxon>
        <taxon>Betaproteobacteria</taxon>
        <taxon>Burkholderiales</taxon>
        <taxon>Sutterellaceae</taxon>
        <taxon>Sutterella</taxon>
    </lineage>
</organism>
<dbReference type="EMBL" id="CP040882">
    <property type="protein sequence ID" value="QDA53692.1"/>
    <property type="molecule type" value="Genomic_DNA"/>
</dbReference>
<sequence>MNTVFKVVYNEALKVFQAVNEMTRSRGKRASSNFGGGNQLIFL</sequence>
<feature type="domain" description="ESPR" evidence="1">
    <location>
        <begin position="1"/>
        <end position="38"/>
    </location>
</feature>
<name>A0ABX5VDC0_9BURK</name>
<accession>A0ABX5VDC0</accession>
<evidence type="ECO:0000313" key="3">
    <source>
        <dbReference type="Proteomes" id="UP000308889"/>
    </source>
</evidence>
<reference evidence="3" key="1">
    <citation type="submission" date="2019-06" db="EMBL/GenBank/DDBJ databases">
        <authorList>
            <person name="Oh B.S."/>
        </authorList>
    </citation>
    <scope>NUCLEOTIDE SEQUENCE [LARGE SCALE GENOMIC DNA]</scope>
    <source>
        <strain evidence="3">KGMB03119</strain>
    </source>
</reference>
<dbReference type="Proteomes" id="UP000308889">
    <property type="component" value="Chromosome"/>
</dbReference>
<protein>
    <recommendedName>
        <fullName evidence="1">ESPR domain-containing protein</fullName>
    </recommendedName>
</protein>
<evidence type="ECO:0000259" key="1">
    <source>
        <dbReference type="Pfam" id="PF13018"/>
    </source>
</evidence>
<evidence type="ECO:0000313" key="2">
    <source>
        <dbReference type="EMBL" id="QDA53692.1"/>
    </source>
</evidence>
<dbReference type="RefSeq" id="WP_139687178.1">
    <property type="nucleotide sequence ID" value="NZ_CP040882.1"/>
</dbReference>
<proteinExistence type="predicted"/>
<dbReference type="InterPro" id="IPR024973">
    <property type="entry name" value="ESPR"/>
</dbReference>
<dbReference type="Pfam" id="PF13018">
    <property type="entry name" value="ESPR"/>
    <property type="match status" value="1"/>
</dbReference>